<dbReference type="InterPro" id="IPR008995">
    <property type="entry name" value="Mo/tungstate-bd_C_term_dom"/>
</dbReference>
<keyword evidence="7" id="KW-0762">Sugar transport</keyword>
<dbReference type="Pfam" id="PF08402">
    <property type="entry name" value="TOBE_2"/>
    <property type="match status" value="1"/>
</dbReference>
<dbReference type="Proteomes" id="UP001519308">
    <property type="component" value="Unassembled WGS sequence"/>
</dbReference>
<dbReference type="Pfam" id="PF00005">
    <property type="entry name" value="ABC_tran"/>
    <property type="match status" value="1"/>
</dbReference>
<dbReference type="InterPro" id="IPR003439">
    <property type="entry name" value="ABC_transporter-like_ATP-bd"/>
</dbReference>
<keyword evidence="5" id="KW-0472">Membrane</keyword>
<dbReference type="PANTHER" id="PTHR43875:SF1">
    <property type="entry name" value="OSMOPROTECTIVE COMPOUNDS UPTAKE ATP-BINDING PROTEIN GGTA"/>
    <property type="match status" value="1"/>
</dbReference>
<name>A0ABS4K8U8_9CLOT</name>
<dbReference type="EMBL" id="JAGGLL010000054">
    <property type="protein sequence ID" value="MBP2024213.1"/>
    <property type="molecule type" value="Genomic_DNA"/>
</dbReference>
<dbReference type="RefSeq" id="WP_021281793.1">
    <property type="nucleotide sequence ID" value="NZ_JAGGLL010000054.1"/>
</dbReference>
<feature type="domain" description="ABC transporter" evidence="6">
    <location>
        <begin position="3"/>
        <end position="233"/>
    </location>
</feature>
<gene>
    <name evidence="7" type="ORF">J2Z44_004068</name>
</gene>
<dbReference type="PANTHER" id="PTHR43875">
    <property type="entry name" value="MALTODEXTRIN IMPORT ATP-BINDING PROTEIN MSMX"/>
    <property type="match status" value="1"/>
</dbReference>
<dbReference type="InterPro" id="IPR012340">
    <property type="entry name" value="NA-bd_OB-fold"/>
</dbReference>
<sequence length="334" mass="37562">MKIRIDNLTKQYGSVTAVDKLNITINDGEFITILGPSGCGKSTLLYTISGIYGPTSGDIYFDDEKITPIKIEERNIGMVFQNYSLYPHMTVAENLMFPLKIMGVKKKQALERAIEIGKLIKCEELLNRKPKELSGGQQQRVAIGRAIIKNPKVLLMDEPFSNLDAGLRIEMREEIKELHKKTGITTLFVTHDQEEAMSISDRILVMNEGKAVQFSTPFDLYKNPNSVFVASFLGNPKINLITEKSHMEKLNCNLDLKHKTVGIRPEDIEIKLADKENSSDITGIIKEIQPMGKELYLKLSLDSLDLKAVVSSHSTLKLGDKVALTFKSIHYFQE</sequence>
<evidence type="ECO:0000256" key="3">
    <source>
        <dbReference type="ARBA" id="ARBA00022741"/>
    </source>
</evidence>
<dbReference type="InterPro" id="IPR015853">
    <property type="entry name" value="ABC_transpr_FbpC"/>
</dbReference>
<comment type="caution">
    <text evidence="7">The sequence shown here is derived from an EMBL/GenBank/DDBJ whole genome shotgun (WGS) entry which is preliminary data.</text>
</comment>
<accession>A0ABS4K8U8</accession>
<protein>
    <submittedName>
        <fullName evidence="7">ABC-type sugar transport system ATPase subunit</fullName>
    </submittedName>
</protein>
<dbReference type="PROSITE" id="PS00211">
    <property type="entry name" value="ABC_TRANSPORTER_1"/>
    <property type="match status" value="1"/>
</dbReference>
<keyword evidence="3" id="KW-0547">Nucleotide-binding</keyword>
<dbReference type="PROSITE" id="PS50893">
    <property type="entry name" value="ABC_TRANSPORTER_2"/>
    <property type="match status" value="1"/>
</dbReference>
<dbReference type="SUPFAM" id="SSF50331">
    <property type="entry name" value="MOP-like"/>
    <property type="match status" value="1"/>
</dbReference>
<reference evidence="7 8" key="1">
    <citation type="submission" date="2021-03" db="EMBL/GenBank/DDBJ databases">
        <title>Genomic Encyclopedia of Type Strains, Phase IV (KMG-IV): sequencing the most valuable type-strain genomes for metagenomic binning, comparative biology and taxonomic classification.</title>
        <authorList>
            <person name="Goeker M."/>
        </authorList>
    </citation>
    <scope>NUCLEOTIDE SEQUENCE [LARGE SCALE GENOMIC DNA]</scope>
    <source>
        <strain evidence="7 8">DSM 28650</strain>
    </source>
</reference>
<dbReference type="InterPro" id="IPR027417">
    <property type="entry name" value="P-loop_NTPase"/>
</dbReference>
<dbReference type="SMART" id="SM00382">
    <property type="entry name" value="AAA"/>
    <property type="match status" value="1"/>
</dbReference>
<evidence type="ECO:0000256" key="2">
    <source>
        <dbReference type="ARBA" id="ARBA00022475"/>
    </source>
</evidence>
<dbReference type="Gene3D" id="3.40.50.300">
    <property type="entry name" value="P-loop containing nucleotide triphosphate hydrolases"/>
    <property type="match status" value="1"/>
</dbReference>
<keyword evidence="1" id="KW-0813">Transport</keyword>
<dbReference type="SUPFAM" id="SSF52540">
    <property type="entry name" value="P-loop containing nucleoside triphosphate hydrolases"/>
    <property type="match status" value="1"/>
</dbReference>
<dbReference type="CDD" id="cd03259">
    <property type="entry name" value="ABC_Carb_Solutes_like"/>
    <property type="match status" value="1"/>
</dbReference>
<dbReference type="InterPro" id="IPR017871">
    <property type="entry name" value="ABC_transporter-like_CS"/>
</dbReference>
<dbReference type="InterPro" id="IPR013611">
    <property type="entry name" value="Transp-assoc_OB_typ2"/>
</dbReference>
<evidence type="ECO:0000256" key="1">
    <source>
        <dbReference type="ARBA" id="ARBA00022448"/>
    </source>
</evidence>
<evidence type="ECO:0000313" key="7">
    <source>
        <dbReference type="EMBL" id="MBP2024213.1"/>
    </source>
</evidence>
<evidence type="ECO:0000259" key="6">
    <source>
        <dbReference type="PROSITE" id="PS50893"/>
    </source>
</evidence>
<keyword evidence="4" id="KW-0067">ATP-binding</keyword>
<keyword evidence="8" id="KW-1185">Reference proteome</keyword>
<dbReference type="InterPro" id="IPR047641">
    <property type="entry name" value="ABC_transpr_MalK/UgpC-like"/>
</dbReference>
<evidence type="ECO:0000256" key="5">
    <source>
        <dbReference type="ARBA" id="ARBA00023136"/>
    </source>
</evidence>
<dbReference type="InterPro" id="IPR003593">
    <property type="entry name" value="AAA+_ATPase"/>
</dbReference>
<keyword evidence="2" id="KW-1003">Cell membrane</keyword>
<evidence type="ECO:0000256" key="4">
    <source>
        <dbReference type="ARBA" id="ARBA00022840"/>
    </source>
</evidence>
<dbReference type="Gene3D" id="2.40.50.140">
    <property type="entry name" value="Nucleic acid-binding proteins"/>
    <property type="match status" value="1"/>
</dbReference>
<proteinExistence type="predicted"/>
<organism evidence="7 8">
    <name type="scientific">Clostridium punense</name>
    <dbReference type="NCBI Taxonomy" id="1054297"/>
    <lineage>
        <taxon>Bacteria</taxon>
        <taxon>Bacillati</taxon>
        <taxon>Bacillota</taxon>
        <taxon>Clostridia</taxon>
        <taxon>Eubacteriales</taxon>
        <taxon>Clostridiaceae</taxon>
        <taxon>Clostridium</taxon>
    </lineage>
</organism>
<evidence type="ECO:0000313" key="8">
    <source>
        <dbReference type="Proteomes" id="UP001519308"/>
    </source>
</evidence>